<dbReference type="PANTHER" id="PTHR13697:SF4">
    <property type="entry name" value="ATP-DEPENDENT 6-PHOSPHOFRUCTOKINASE"/>
    <property type="match status" value="1"/>
</dbReference>
<dbReference type="Gene3D" id="3.40.50.450">
    <property type="match status" value="1"/>
</dbReference>
<dbReference type="GO" id="GO:0016208">
    <property type="term" value="F:AMP binding"/>
    <property type="evidence" value="ECO:0007669"/>
    <property type="project" value="TreeGrafter"/>
</dbReference>
<dbReference type="FunFam" id="3.40.50.450:FF:000001">
    <property type="entry name" value="ATP-dependent 6-phosphofructokinase"/>
    <property type="match status" value="1"/>
</dbReference>
<accession>A0A9D9DE94</accession>
<evidence type="ECO:0000256" key="5">
    <source>
        <dbReference type="ARBA" id="ARBA00022490"/>
    </source>
</evidence>
<feature type="binding site" evidence="15">
    <location>
        <position position="245"/>
    </location>
    <ligand>
        <name>substrate</name>
        <note>ligand shared between dimeric partners</note>
    </ligand>
</feature>
<feature type="binding site" description="in other chain" evidence="15">
    <location>
        <begin position="170"/>
        <end position="172"/>
    </location>
    <ligand>
        <name>substrate</name>
        <note>ligand shared between dimeric partners</note>
    </ligand>
</feature>
<keyword evidence="12 15" id="KW-0460">Magnesium</keyword>
<reference evidence="17" key="1">
    <citation type="submission" date="2020-10" db="EMBL/GenBank/DDBJ databases">
        <authorList>
            <person name="Gilroy R."/>
        </authorList>
    </citation>
    <scope>NUCLEOTIDE SEQUENCE</scope>
    <source>
        <strain evidence="17">17113</strain>
    </source>
</reference>
<dbReference type="GO" id="GO:0070095">
    <property type="term" value="F:fructose-6-phosphate binding"/>
    <property type="evidence" value="ECO:0007669"/>
    <property type="project" value="TreeGrafter"/>
</dbReference>
<evidence type="ECO:0000313" key="18">
    <source>
        <dbReference type="Proteomes" id="UP000823634"/>
    </source>
</evidence>
<dbReference type="NCBIfam" id="NF002872">
    <property type="entry name" value="PRK03202.1"/>
    <property type="match status" value="1"/>
</dbReference>
<feature type="binding site" evidence="15">
    <location>
        <begin position="22"/>
        <end position="26"/>
    </location>
    <ligand>
        <name>ADP</name>
        <dbReference type="ChEBI" id="CHEBI:456216"/>
        <note>allosteric activator; ligand shared between dimeric partners</note>
    </ligand>
</feature>
<feature type="binding site" description="in other chain" evidence="15">
    <location>
        <position position="223"/>
    </location>
    <ligand>
        <name>substrate</name>
        <note>ligand shared between dimeric partners</note>
    </ligand>
</feature>
<keyword evidence="11 15" id="KW-0067">ATP-binding</keyword>
<keyword evidence="6 15" id="KW-0021">Allosteric enzyme</keyword>
<dbReference type="GO" id="GO:0042802">
    <property type="term" value="F:identical protein binding"/>
    <property type="evidence" value="ECO:0007669"/>
    <property type="project" value="TreeGrafter"/>
</dbReference>
<feature type="active site" description="Proton acceptor" evidence="15">
    <location>
        <position position="128"/>
    </location>
</feature>
<dbReference type="GO" id="GO:0006002">
    <property type="term" value="P:fructose 6-phosphate metabolic process"/>
    <property type="evidence" value="ECO:0007669"/>
    <property type="project" value="UniProtKB-UniRule"/>
</dbReference>
<keyword evidence="8 15" id="KW-0479">Metal-binding</keyword>
<keyword evidence="9 15" id="KW-0547">Nucleotide-binding</keyword>
<feature type="binding site" description="in other chain" evidence="15">
    <location>
        <begin position="214"/>
        <end position="216"/>
    </location>
    <ligand>
        <name>ADP</name>
        <dbReference type="ChEBI" id="CHEBI:456216"/>
        <note>allosteric activator; ligand shared between dimeric partners</note>
    </ligand>
</feature>
<keyword evidence="7 15" id="KW-0808">Transferase</keyword>
<dbReference type="PANTHER" id="PTHR13697">
    <property type="entry name" value="PHOSPHOFRUCTOKINASE"/>
    <property type="match status" value="1"/>
</dbReference>
<dbReference type="FunFam" id="3.40.50.460:FF:000002">
    <property type="entry name" value="ATP-dependent 6-phosphofructokinase"/>
    <property type="match status" value="1"/>
</dbReference>
<dbReference type="Pfam" id="PF00365">
    <property type="entry name" value="PFK"/>
    <property type="match status" value="1"/>
</dbReference>
<evidence type="ECO:0000256" key="11">
    <source>
        <dbReference type="ARBA" id="ARBA00022840"/>
    </source>
</evidence>
<reference evidence="17" key="2">
    <citation type="journal article" date="2021" name="PeerJ">
        <title>Extensive microbial diversity within the chicken gut microbiome revealed by metagenomics and culture.</title>
        <authorList>
            <person name="Gilroy R."/>
            <person name="Ravi A."/>
            <person name="Getino M."/>
            <person name="Pursley I."/>
            <person name="Horton D.L."/>
            <person name="Alikhan N.F."/>
            <person name="Baker D."/>
            <person name="Gharbi K."/>
            <person name="Hall N."/>
            <person name="Watson M."/>
            <person name="Adriaenssens E.M."/>
            <person name="Foster-Nyarko E."/>
            <person name="Jarju S."/>
            <person name="Secka A."/>
            <person name="Antonio M."/>
            <person name="Oren A."/>
            <person name="Chaudhuri R.R."/>
            <person name="La Ragione R."/>
            <person name="Hildebrand F."/>
            <person name="Pallen M.J."/>
        </authorList>
    </citation>
    <scope>NUCLEOTIDE SEQUENCE</scope>
    <source>
        <strain evidence="17">17113</strain>
    </source>
</reference>
<evidence type="ECO:0000256" key="10">
    <source>
        <dbReference type="ARBA" id="ARBA00022777"/>
    </source>
</evidence>
<organism evidence="17 18">
    <name type="scientific">Candidatus Alloenteromonas pullistercoris</name>
    <dbReference type="NCBI Taxonomy" id="2840785"/>
    <lineage>
        <taxon>Bacteria</taxon>
        <taxon>Bacillati</taxon>
        <taxon>Bacillota</taxon>
        <taxon>Bacillota incertae sedis</taxon>
        <taxon>Candidatus Alloenteromonas</taxon>
    </lineage>
</organism>
<evidence type="ECO:0000256" key="4">
    <source>
        <dbReference type="ARBA" id="ARBA00004679"/>
    </source>
</evidence>
<dbReference type="EMBL" id="JADINA010000010">
    <property type="protein sequence ID" value="MBO8425942.1"/>
    <property type="molecule type" value="Genomic_DNA"/>
</dbReference>
<name>A0A9D9DE94_9FIRM</name>
<dbReference type="PRINTS" id="PR00476">
    <property type="entry name" value="PHFRCTKINASE"/>
</dbReference>
<dbReference type="GO" id="GO:0030388">
    <property type="term" value="P:fructose 1,6-bisphosphate metabolic process"/>
    <property type="evidence" value="ECO:0007669"/>
    <property type="project" value="TreeGrafter"/>
</dbReference>
<evidence type="ECO:0000256" key="6">
    <source>
        <dbReference type="ARBA" id="ARBA00022533"/>
    </source>
</evidence>
<dbReference type="InterPro" id="IPR022953">
    <property type="entry name" value="ATP_PFK"/>
</dbReference>
<evidence type="ECO:0000256" key="7">
    <source>
        <dbReference type="ARBA" id="ARBA00022679"/>
    </source>
</evidence>
<feature type="binding site" description="in other chain" evidence="15">
    <location>
        <begin position="186"/>
        <end position="188"/>
    </location>
    <ligand>
        <name>ADP</name>
        <dbReference type="ChEBI" id="CHEBI:456216"/>
        <note>allosteric activator; ligand shared between dimeric partners</note>
    </ligand>
</feature>
<dbReference type="GO" id="GO:0061621">
    <property type="term" value="P:canonical glycolysis"/>
    <property type="evidence" value="ECO:0007669"/>
    <property type="project" value="TreeGrafter"/>
</dbReference>
<evidence type="ECO:0000256" key="1">
    <source>
        <dbReference type="ARBA" id="ARBA00001946"/>
    </source>
</evidence>
<evidence type="ECO:0000259" key="16">
    <source>
        <dbReference type="Pfam" id="PF00365"/>
    </source>
</evidence>
<feature type="binding site" evidence="15">
    <location>
        <position position="12"/>
    </location>
    <ligand>
        <name>ATP</name>
        <dbReference type="ChEBI" id="CHEBI:30616"/>
    </ligand>
</feature>
<dbReference type="GO" id="GO:0046872">
    <property type="term" value="F:metal ion binding"/>
    <property type="evidence" value="ECO:0007669"/>
    <property type="project" value="UniProtKB-KW"/>
</dbReference>
<comment type="cofactor">
    <cofactor evidence="1 15">
        <name>Mg(2+)</name>
        <dbReference type="ChEBI" id="CHEBI:18420"/>
    </cofactor>
</comment>
<feature type="binding site" evidence="15">
    <location>
        <position position="104"/>
    </location>
    <ligand>
        <name>Mg(2+)</name>
        <dbReference type="ChEBI" id="CHEBI:18420"/>
        <note>catalytic</note>
    </ligand>
</feature>
<evidence type="ECO:0000256" key="2">
    <source>
        <dbReference type="ARBA" id="ARBA00002659"/>
    </source>
</evidence>
<dbReference type="NCBIfam" id="TIGR02482">
    <property type="entry name" value="PFKA_ATP"/>
    <property type="match status" value="1"/>
</dbReference>
<comment type="function">
    <text evidence="2 15">Catalyzes the phosphorylation of D-fructose 6-phosphate to fructose 1,6-bisphosphate by ATP, the first committing step of glycolysis.</text>
</comment>
<dbReference type="Gene3D" id="3.40.50.460">
    <property type="entry name" value="Phosphofructokinase domain"/>
    <property type="match status" value="1"/>
</dbReference>
<keyword evidence="10 15" id="KW-0418">Kinase</keyword>
<dbReference type="GO" id="GO:0048029">
    <property type="term" value="F:monosaccharide binding"/>
    <property type="evidence" value="ECO:0007669"/>
    <property type="project" value="TreeGrafter"/>
</dbReference>
<evidence type="ECO:0000256" key="14">
    <source>
        <dbReference type="ARBA" id="ARBA00048070"/>
    </source>
</evidence>
<evidence type="ECO:0000256" key="13">
    <source>
        <dbReference type="ARBA" id="ARBA00023152"/>
    </source>
</evidence>
<feature type="binding site" description="in other chain" evidence="15">
    <location>
        <begin position="126"/>
        <end position="128"/>
    </location>
    <ligand>
        <name>substrate</name>
        <note>ligand shared between dimeric partners</note>
    </ligand>
</feature>
<dbReference type="HAMAP" id="MF_00339">
    <property type="entry name" value="Phosphofructokinase_I_B1"/>
    <property type="match status" value="1"/>
</dbReference>
<feature type="binding site" description="in other chain" evidence="15">
    <location>
        <position position="155"/>
    </location>
    <ligand>
        <name>ADP</name>
        <dbReference type="ChEBI" id="CHEBI:456216"/>
        <note>allosteric activator; ligand shared between dimeric partners</note>
    </ligand>
</feature>
<dbReference type="InterPro" id="IPR000023">
    <property type="entry name" value="Phosphofructokinase_dom"/>
</dbReference>
<dbReference type="GO" id="GO:0005524">
    <property type="term" value="F:ATP binding"/>
    <property type="evidence" value="ECO:0007669"/>
    <property type="project" value="UniProtKB-UniRule"/>
</dbReference>
<evidence type="ECO:0000256" key="9">
    <source>
        <dbReference type="ARBA" id="ARBA00022741"/>
    </source>
</evidence>
<comment type="pathway">
    <text evidence="4 15">Carbohydrate degradation; glycolysis; D-glyceraldehyde 3-phosphate and glycerone phosphate from D-glucose: step 3/4.</text>
</comment>
<dbReference type="Proteomes" id="UP000823634">
    <property type="component" value="Unassembled WGS sequence"/>
</dbReference>
<dbReference type="EC" id="2.7.1.11" evidence="15"/>
<comment type="catalytic activity">
    <reaction evidence="14 15">
        <text>beta-D-fructose 6-phosphate + ATP = beta-D-fructose 1,6-bisphosphate + ADP + H(+)</text>
        <dbReference type="Rhea" id="RHEA:16109"/>
        <dbReference type="ChEBI" id="CHEBI:15378"/>
        <dbReference type="ChEBI" id="CHEBI:30616"/>
        <dbReference type="ChEBI" id="CHEBI:32966"/>
        <dbReference type="ChEBI" id="CHEBI:57634"/>
        <dbReference type="ChEBI" id="CHEBI:456216"/>
        <dbReference type="EC" id="2.7.1.11"/>
    </reaction>
</comment>
<keyword evidence="5 15" id="KW-0963">Cytoplasm</keyword>
<gene>
    <name evidence="15 17" type="primary">pfkA</name>
    <name evidence="17" type="ORF">IAC61_01295</name>
</gene>
<dbReference type="AlphaFoldDB" id="A0A9D9DE94"/>
<evidence type="ECO:0000256" key="15">
    <source>
        <dbReference type="HAMAP-Rule" id="MF_00339"/>
    </source>
</evidence>
<evidence type="ECO:0000256" key="8">
    <source>
        <dbReference type="ARBA" id="ARBA00022723"/>
    </source>
</evidence>
<dbReference type="PIRSF" id="PIRSF000532">
    <property type="entry name" value="ATP_PFK_prok"/>
    <property type="match status" value="1"/>
</dbReference>
<dbReference type="GO" id="GO:0003872">
    <property type="term" value="F:6-phosphofructokinase activity"/>
    <property type="evidence" value="ECO:0007669"/>
    <property type="project" value="UniProtKB-UniRule"/>
</dbReference>
<dbReference type="InterPro" id="IPR035966">
    <property type="entry name" value="PKF_sf"/>
</dbReference>
<dbReference type="SUPFAM" id="SSF53784">
    <property type="entry name" value="Phosphofructokinase"/>
    <property type="match status" value="1"/>
</dbReference>
<comment type="subcellular location">
    <subcellularLocation>
        <location evidence="3 15">Cytoplasm</location>
    </subcellularLocation>
</comment>
<feature type="domain" description="Phosphofructokinase" evidence="16">
    <location>
        <begin position="4"/>
        <end position="277"/>
    </location>
</feature>
<evidence type="ECO:0000256" key="3">
    <source>
        <dbReference type="ARBA" id="ARBA00004496"/>
    </source>
</evidence>
<comment type="caution">
    <text evidence="15">Lacks conserved residue(s) required for the propagation of feature annotation.</text>
</comment>
<keyword evidence="13 15" id="KW-0324">Glycolysis</keyword>
<dbReference type="GO" id="GO:0005945">
    <property type="term" value="C:6-phosphofructokinase complex"/>
    <property type="evidence" value="ECO:0007669"/>
    <property type="project" value="TreeGrafter"/>
</dbReference>
<evidence type="ECO:0000313" key="17">
    <source>
        <dbReference type="EMBL" id="MBO8425942.1"/>
    </source>
</evidence>
<proteinExistence type="inferred from homology"/>
<dbReference type="InterPro" id="IPR012003">
    <property type="entry name" value="ATP_PFK_prok-type"/>
</dbReference>
<feature type="binding site" evidence="15">
    <location>
        <begin position="103"/>
        <end position="106"/>
    </location>
    <ligand>
        <name>ATP</name>
        <dbReference type="ChEBI" id="CHEBI:30616"/>
    </ligand>
</feature>
<feature type="binding site" evidence="15">
    <location>
        <position position="163"/>
    </location>
    <ligand>
        <name>substrate</name>
        <note>ligand shared between dimeric partners</note>
    </ligand>
</feature>
<comment type="subunit">
    <text evidence="15">Homotetramer.</text>
</comment>
<comment type="caution">
    <text evidence="17">The sequence shown here is derived from an EMBL/GenBank/DDBJ whole genome shotgun (WGS) entry which is preliminary data.</text>
</comment>
<dbReference type="InterPro" id="IPR012828">
    <property type="entry name" value="PFKA_ATP_prok"/>
</dbReference>
<feature type="binding site" evidence="15">
    <location>
        <begin position="73"/>
        <end position="74"/>
    </location>
    <ligand>
        <name>ATP</name>
        <dbReference type="ChEBI" id="CHEBI:30616"/>
    </ligand>
</feature>
<sequence>MIHKIGVLTSGGDAPGMNCAIRAVVRAGLAYGLEVFGVNDGYKGLVEDDIFQMDRSSVSDIVNRGGTILQTARLREFKEESVRQKAVDNLRRRGIEALVVIGGDGSYMGAKKLTEMGINCVGLPGTIDNDIASTDYTIGFDTCLNTIVECVDKIRDTTESHQRCAVIEVMGNHCGDLALFSGIAEGAEMIITPDHPIPEEEIFESLRKLHDSKKKRAVVIVSEKIYPDIHAFAAKIGEKTGFECKAEVLGRVQRGGAPSAFDRVLAARMGAYAVDCLLSGKGGICIGLVNNKIVDYDIYEALSLPRDKHISMLRLIDILK</sequence>
<protein>
    <recommendedName>
        <fullName evidence="15">ATP-dependent 6-phosphofructokinase</fullName>
        <shortName evidence="15">ATP-PFK</shortName>
        <shortName evidence="15">Phosphofructokinase</shortName>
        <ecNumber evidence="15">2.7.1.11</ecNumber>
    </recommendedName>
    <alternativeName>
        <fullName evidence="15">Phosphohexokinase</fullName>
    </alternativeName>
</protein>
<evidence type="ECO:0000256" key="12">
    <source>
        <dbReference type="ARBA" id="ARBA00022842"/>
    </source>
</evidence>
<comment type="similarity">
    <text evidence="15">Belongs to the phosphofructokinase type A (PFKA) family. ATP-dependent PFK group I subfamily. Prokaryotic clade 'B1' sub-subfamily.</text>
</comment>
<comment type="activity regulation">
    <text evidence="15">Allosterically activated by ADP and other diphosphonucleosides, and allosterically inhibited by phosphoenolpyruvate.</text>
</comment>